<reference evidence="1 2" key="1">
    <citation type="submission" date="2007-03" db="EMBL/GenBank/DDBJ databases">
        <authorList>
            <person name="Fulton L."/>
            <person name="Clifton S."/>
            <person name="Fulton B."/>
            <person name="Xu J."/>
            <person name="Minx P."/>
            <person name="Pepin K.H."/>
            <person name="Johnson M."/>
            <person name="Thiruvilangam P."/>
            <person name="Bhonagiri V."/>
            <person name="Nash W.E."/>
            <person name="Mardis E.R."/>
            <person name="Wilson R.K."/>
        </authorList>
    </citation>
    <scope>NUCLEOTIDE SEQUENCE [LARGE SCALE GENOMIC DNA]</scope>
    <source>
        <strain evidence="1 2">DSM 13814</strain>
    </source>
</reference>
<dbReference type="Proteomes" id="UP000004016">
    <property type="component" value="Unassembled WGS sequence"/>
</dbReference>
<comment type="caution">
    <text evidence="1">The sequence shown here is derived from an EMBL/GenBank/DDBJ whole genome shotgun (WGS) entry which is preliminary data.</text>
</comment>
<organism evidence="1 2">
    <name type="scientific">Dorea longicatena DSM 13814</name>
    <dbReference type="NCBI Taxonomy" id="411462"/>
    <lineage>
        <taxon>Bacteria</taxon>
        <taxon>Bacillati</taxon>
        <taxon>Bacillota</taxon>
        <taxon>Clostridia</taxon>
        <taxon>Lachnospirales</taxon>
        <taxon>Lachnospiraceae</taxon>
        <taxon>Dorea</taxon>
    </lineage>
</organism>
<accession>A6BGU5</accession>
<protein>
    <submittedName>
        <fullName evidence="1">Uncharacterized protein</fullName>
    </submittedName>
</protein>
<evidence type="ECO:0000313" key="1">
    <source>
        <dbReference type="EMBL" id="EDM63198.1"/>
    </source>
</evidence>
<reference evidence="1 2" key="2">
    <citation type="submission" date="2007-04" db="EMBL/GenBank/DDBJ databases">
        <title>Draft genome sequence of Dorea longicatena (DSM 13814).</title>
        <authorList>
            <person name="Sudarsanam P."/>
            <person name="Ley R."/>
            <person name="Guruge J."/>
            <person name="Turnbaugh P.J."/>
            <person name="Mahowald M."/>
            <person name="Liep D."/>
            <person name="Gordon J."/>
        </authorList>
    </citation>
    <scope>NUCLEOTIDE SEQUENCE [LARGE SCALE GENOMIC DNA]</scope>
    <source>
        <strain evidence="1 2">DSM 13814</strain>
    </source>
</reference>
<dbReference type="AlphaFoldDB" id="A6BGU5"/>
<evidence type="ECO:0000313" key="2">
    <source>
        <dbReference type="Proteomes" id="UP000004016"/>
    </source>
</evidence>
<dbReference type="HOGENOM" id="CLU_2933982_0_0_9"/>
<proteinExistence type="predicted"/>
<dbReference type="EMBL" id="AAXB02000006">
    <property type="protein sequence ID" value="EDM63198.1"/>
    <property type="molecule type" value="Genomic_DNA"/>
</dbReference>
<name>A6BGU5_9FIRM</name>
<gene>
    <name evidence="1" type="ORF">DORLON_01518</name>
</gene>
<sequence length="60" mass="7313">MYRGKKTFRLKKESREVFFCYVFIRKKLPVTGSVDTKKQKFCKKIKKLKNFVDRCMINMV</sequence>